<dbReference type="RefSeq" id="WP_262567135.1">
    <property type="nucleotide sequence ID" value="NZ_JAPFCC010000001.1"/>
</dbReference>
<sequence length="101" mass="11721">MSVTIRTLHTRYDALLENPMTVALMALLKDKTEAGMEAFYFDSYQTVQRLHAEAFGAYELWLNVNRDDVSSLDDLSKSRLDNWLFKDLKHLDEALDFMGDK</sequence>
<keyword evidence="2" id="KW-1185">Reference proteome</keyword>
<dbReference type="Proteomes" id="UP001209854">
    <property type="component" value="Unassembled WGS sequence"/>
</dbReference>
<dbReference type="EMBL" id="JAPFCC010000001">
    <property type="protein sequence ID" value="MCW7552158.1"/>
    <property type="molecule type" value="Genomic_DNA"/>
</dbReference>
<evidence type="ECO:0000313" key="1">
    <source>
        <dbReference type="EMBL" id="MCW7552158.1"/>
    </source>
</evidence>
<protein>
    <submittedName>
        <fullName evidence="1">Uncharacterized protein</fullName>
    </submittedName>
</protein>
<evidence type="ECO:0000313" key="2">
    <source>
        <dbReference type="Proteomes" id="UP001209854"/>
    </source>
</evidence>
<accession>A0ABT3MS17</accession>
<reference evidence="1 2" key="1">
    <citation type="submission" date="2022-10" db="EMBL/GenBank/DDBJ databases">
        <title>High-quality genome sequences of two octocoral-associated bacteria, Endozoicomonas euniceicola EF212 and Endozoicomonas gorgoniicola PS125.</title>
        <authorList>
            <person name="Chiou Y.-J."/>
            <person name="Chen Y.-H."/>
        </authorList>
    </citation>
    <scope>NUCLEOTIDE SEQUENCE [LARGE SCALE GENOMIC DNA]</scope>
    <source>
        <strain evidence="1 2">PS125</strain>
    </source>
</reference>
<organism evidence="1 2">
    <name type="scientific">Endozoicomonas gorgoniicola</name>
    <dbReference type="NCBI Taxonomy" id="1234144"/>
    <lineage>
        <taxon>Bacteria</taxon>
        <taxon>Pseudomonadati</taxon>
        <taxon>Pseudomonadota</taxon>
        <taxon>Gammaproteobacteria</taxon>
        <taxon>Oceanospirillales</taxon>
        <taxon>Endozoicomonadaceae</taxon>
        <taxon>Endozoicomonas</taxon>
    </lineage>
</organism>
<name>A0ABT3MS17_9GAMM</name>
<gene>
    <name evidence="1" type="ORF">NX722_05755</name>
</gene>
<comment type="caution">
    <text evidence="1">The sequence shown here is derived from an EMBL/GenBank/DDBJ whole genome shotgun (WGS) entry which is preliminary data.</text>
</comment>
<proteinExistence type="predicted"/>